<comment type="subcellular location">
    <subcellularLocation>
        <location evidence="3">Mitochondrion matrix</location>
    </subcellularLocation>
</comment>
<feature type="region of interest" description="Disordered" evidence="4">
    <location>
        <begin position="32"/>
        <end position="60"/>
    </location>
</feature>
<dbReference type="HAMAP" id="MF_03057">
    <property type="entry name" value="SDHAF2"/>
    <property type="match status" value="1"/>
</dbReference>
<dbReference type="GO" id="GO:0006099">
    <property type="term" value="P:tricarboxylic acid cycle"/>
    <property type="evidence" value="ECO:0007669"/>
    <property type="project" value="TreeGrafter"/>
</dbReference>
<dbReference type="PANTHER" id="PTHR12469:SF2">
    <property type="entry name" value="SUCCINATE DEHYDROGENASE ASSEMBLY FACTOR 2, MITOCHONDRIAL"/>
    <property type="match status" value="1"/>
</dbReference>
<keyword evidence="6" id="KW-1185">Reference proteome</keyword>
<comment type="subunit">
    <text evidence="3">Interacts with the flavoprotein subunit within the SDH catalytic dimer.</text>
</comment>
<evidence type="ECO:0000313" key="6">
    <source>
        <dbReference type="Proteomes" id="UP001214628"/>
    </source>
</evidence>
<protein>
    <recommendedName>
        <fullName evidence="3">Succinate dehydrogenase assembly factor 2, mitochondrial</fullName>
        <shortName evidence="3">SDH assembly factor 2</shortName>
        <shortName evidence="3">SDHAF2</shortName>
    </recommendedName>
</protein>
<evidence type="ECO:0000313" key="5">
    <source>
        <dbReference type="EMBL" id="WFD45064.1"/>
    </source>
</evidence>
<evidence type="ECO:0000256" key="1">
    <source>
        <dbReference type="ARBA" id="ARBA00023128"/>
    </source>
</evidence>
<sequence length="202" mass="23342">MTVRATAWSVRWAQRSTQRYLLRGKVHTSCALRQKEGQGNGSSGNGSKLKDPFPLPFSRELDPKERSEGINLASESQRIDDFVVPVRVPNRLNEERPKKLARLQYQCRKRGTLETDLILSTFALKELPSLSDAELDELDSLLDEPDWDIFYWCTDRKAVPAKWKQSFANEGHLGYRLRVHTRNDERTLRRFPQLSSEIQSPT</sequence>
<dbReference type="InterPro" id="IPR028882">
    <property type="entry name" value="SDHAF2"/>
</dbReference>
<dbReference type="InterPro" id="IPR036714">
    <property type="entry name" value="SDH_sf"/>
</dbReference>
<reference evidence="5" key="1">
    <citation type="submission" date="2023-02" db="EMBL/GenBank/DDBJ databases">
        <title>Mating type loci evolution in Malassezia.</title>
        <authorList>
            <person name="Coelho M.A."/>
        </authorList>
    </citation>
    <scope>NUCLEOTIDE SEQUENCE</scope>
    <source>
        <strain evidence="5">CBS 14136</strain>
    </source>
</reference>
<name>A0AAF0FEJ4_9BASI</name>
<comment type="function">
    <text evidence="3">Plays an essential role in the assembly of succinate dehydrogenase (SDH), an enzyme complex (also referred to as respiratory complex II) that is a component of both the tricarboxylic acid (TCA) cycle and the mitochondrial electron transport chain, and which couples the oxidation of succinate to fumarate with the reduction of ubiquinone (coenzyme Q) to ubiquinol. Required for flavinylation (covalent attachment of FAD) of the flavoprotein subunit of the SDH catalytic dimer.</text>
</comment>
<dbReference type="SUPFAM" id="SSF109910">
    <property type="entry name" value="YgfY-like"/>
    <property type="match status" value="1"/>
</dbReference>
<dbReference type="GO" id="GO:0034553">
    <property type="term" value="P:mitochondrial respiratory chain complex II assembly"/>
    <property type="evidence" value="ECO:0007669"/>
    <property type="project" value="TreeGrafter"/>
</dbReference>
<dbReference type="PANTHER" id="PTHR12469">
    <property type="entry name" value="PROTEIN EMI5 HOMOLOG, MITOCHONDRIAL"/>
    <property type="match status" value="1"/>
</dbReference>
<dbReference type="EMBL" id="CP118381">
    <property type="protein sequence ID" value="WFD45064.1"/>
    <property type="molecule type" value="Genomic_DNA"/>
</dbReference>
<evidence type="ECO:0000256" key="3">
    <source>
        <dbReference type="HAMAP-Rule" id="MF_03057"/>
    </source>
</evidence>
<dbReference type="Proteomes" id="UP001214628">
    <property type="component" value="Chromosome 7"/>
</dbReference>
<comment type="similarity">
    <text evidence="3">Belongs to the SDHAF2 family.</text>
</comment>
<dbReference type="FunFam" id="1.10.150.250:FF:000004">
    <property type="entry name" value="Succinate dehydrogenase assembly factor 2, mitochondrial"/>
    <property type="match status" value="1"/>
</dbReference>
<keyword evidence="1 3" id="KW-0496">Mitochondrion</keyword>
<gene>
    <name evidence="5" type="primary">emi5</name>
    <name evidence="5" type="ORF">MPSI1_003741</name>
</gene>
<dbReference type="AlphaFoldDB" id="A0AAF0FEJ4"/>
<organism evidence="5 6">
    <name type="scientific">Malassezia psittaci</name>
    <dbReference type="NCBI Taxonomy" id="1821823"/>
    <lineage>
        <taxon>Eukaryota</taxon>
        <taxon>Fungi</taxon>
        <taxon>Dikarya</taxon>
        <taxon>Basidiomycota</taxon>
        <taxon>Ustilaginomycotina</taxon>
        <taxon>Malasseziomycetes</taxon>
        <taxon>Malasseziales</taxon>
        <taxon>Malasseziaceae</taxon>
        <taxon>Malassezia</taxon>
    </lineage>
</organism>
<dbReference type="Gene3D" id="1.10.150.250">
    <property type="entry name" value="Flavinator of succinate dehydrogenase"/>
    <property type="match status" value="1"/>
</dbReference>
<accession>A0AAF0FEJ4</accession>
<keyword evidence="2 3" id="KW-0143">Chaperone</keyword>
<evidence type="ECO:0000256" key="4">
    <source>
        <dbReference type="SAM" id="MobiDB-lite"/>
    </source>
</evidence>
<dbReference type="GO" id="GO:0005759">
    <property type="term" value="C:mitochondrial matrix"/>
    <property type="evidence" value="ECO:0007669"/>
    <property type="project" value="UniProtKB-SubCell"/>
</dbReference>
<dbReference type="Pfam" id="PF03937">
    <property type="entry name" value="Sdh5"/>
    <property type="match status" value="1"/>
</dbReference>
<dbReference type="InterPro" id="IPR005631">
    <property type="entry name" value="SDH"/>
</dbReference>
<dbReference type="GO" id="GO:0006121">
    <property type="term" value="P:mitochondrial electron transport, succinate to ubiquinone"/>
    <property type="evidence" value="ECO:0007669"/>
    <property type="project" value="UniProtKB-UniRule"/>
</dbReference>
<proteinExistence type="inferred from homology"/>
<evidence type="ECO:0000256" key="2">
    <source>
        <dbReference type="ARBA" id="ARBA00023186"/>
    </source>
</evidence>